<dbReference type="CDD" id="cd03784">
    <property type="entry name" value="GT1_Gtf-like"/>
    <property type="match status" value="1"/>
</dbReference>
<reference evidence="6 8" key="1">
    <citation type="journal article" date="2020" name="IScience">
        <title>Genome Sequencing of the Endangered Kingdonia uniflora (Circaeasteraceae, Ranunculales) Reveals Potential Mechanisms of Evolutionary Specialization.</title>
        <authorList>
            <person name="Sun Y."/>
            <person name="Deng T."/>
            <person name="Zhang A."/>
            <person name="Moore M.J."/>
            <person name="Landis J.B."/>
            <person name="Lin N."/>
            <person name="Zhang H."/>
            <person name="Zhang X."/>
            <person name="Huang J."/>
            <person name="Zhang X."/>
            <person name="Sun H."/>
            <person name="Wang H."/>
        </authorList>
    </citation>
    <scope>NUCLEOTIDE SEQUENCE [LARGE SCALE GENOMIC DNA]</scope>
    <source>
        <strain evidence="6">TB1705</strain>
        <tissue evidence="6">Leaf</tissue>
    </source>
</reference>
<keyword evidence="8" id="KW-1185">Reference proteome</keyword>
<evidence type="ECO:0000256" key="2">
    <source>
        <dbReference type="ARBA" id="ARBA00022679"/>
    </source>
</evidence>
<evidence type="ECO:0000313" key="6">
    <source>
        <dbReference type="EMBL" id="KAF6145685.1"/>
    </source>
</evidence>
<dbReference type="PANTHER" id="PTHR11926">
    <property type="entry name" value="GLUCOSYL/GLUCURONOSYL TRANSFERASES"/>
    <property type="match status" value="1"/>
</dbReference>
<dbReference type="Gene3D" id="3.40.50.2000">
    <property type="entry name" value="Glycogen Phosphorylase B"/>
    <property type="match status" value="2"/>
</dbReference>
<dbReference type="FunFam" id="3.40.50.2000:FF:000019">
    <property type="entry name" value="Glycosyltransferase"/>
    <property type="match status" value="1"/>
</dbReference>
<dbReference type="Pfam" id="PF26168">
    <property type="entry name" value="Glyco_transf_N"/>
    <property type="match status" value="1"/>
</dbReference>
<evidence type="ECO:0000259" key="5">
    <source>
        <dbReference type="Pfam" id="PF26168"/>
    </source>
</evidence>
<dbReference type="InterPro" id="IPR058980">
    <property type="entry name" value="Glyco_transf_N"/>
</dbReference>
<gene>
    <name evidence="6" type="ORF">GIB67_002779</name>
    <name evidence="7" type="ORF">GIB67_018127</name>
</gene>
<comment type="caution">
    <text evidence="6">The sequence shown here is derived from an EMBL/GenBank/DDBJ whole genome shotgun (WGS) entry which is preliminary data.</text>
</comment>
<dbReference type="GO" id="GO:0080043">
    <property type="term" value="F:quercetin 3-O-glucosyltransferase activity"/>
    <property type="evidence" value="ECO:0007669"/>
    <property type="project" value="TreeGrafter"/>
</dbReference>
<evidence type="ECO:0000313" key="8">
    <source>
        <dbReference type="Proteomes" id="UP000541444"/>
    </source>
</evidence>
<name>A0A7J7LSP0_9MAGN</name>
<dbReference type="SUPFAM" id="SSF53756">
    <property type="entry name" value="UDP-Glycosyltransferase/glycogen phosphorylase"/>
    <property type="match status" value="1"/>
</dbReference>
<dbReference type="AlphaFoldDB" id="A0A7J7LSP0"/>
<dbReference type="EMBL" id="JACGCM010002039">
    <property type="protein sequence ID" value="KAF6145685.1"/>
    <property type="molecule type" value="Genomic_DNA"/>
</dbReference>
<keyword evidence="3" id="KW-0328">Glycosyltransferase</keyword>
<accession>A0A7J7LSP0</accession>
<dbReference type="GO" id="GO:0080044">
    <property type="term" value="F:quercetin 7-O-glucosyltransferase activity"/>
    <property type="evidence" value="ECO:0007669"/>
    <property type="project" value="TreeGrafter"/>
</dbReference>
<feature type="domain" description="Glycosyltransferase N-terminal" evidence="5">
    <location>
        <begin position="16"/>
        <end position="51"/>
    </location>
</feature>
<keyword evidence="2 3" id="KW-0808">Transferase</keyword>
<dbReference type="Pfam" id="PF00201">
    <property type="entry name" value="UDPGT"/>
    <property type="match status" value="1"/>
</dbReference>
<organism evidence="6 8">
    <name type="scientific">Kingdonia uniflora</name>
    <dbReference type="NCBI Taxonomy" id="39325"/>
    <lineage>
        <taxon>Eukaryota</taxon>
        <taxon>Viridiplantae</taxon>
        <taxon>Streptophyta</taxon>
        <taxon>Embryophyta</taxon>
        <taxon>Tracheophyta</taxon>
        <taxon>Spermatophyta</taxon>
        <taxon>Magnoliopsida</taxon>
        <taxon>Ranunculales</taxon>
        <taxon>Circaeasteraceae</taxon>
        <taxon>Kingdonia</taxon>
    </lineage>
</organism>
<dbReference type="InterPro" id="IPR002213">
    <property type="entry name" value="UDP_glucos_trans"/>
</dbReference>
<evidence type="ECO:0000256" key="1">
    <source>
        <dbReference type="ARBA" id="ARBA00009995"/>
    </source>
</evidence>
<dbReference type="PROSITE" id="PS00375">
    <property type="entry name" value="UDPGT"/>
    <property type="match status" value="1"/>
</dbReference>
<comment type="similarity">
    <text evidence="1 3">Belongs to the UDP-glycosyltransferase family.</text>
</comment>
<sequence>MNPFQVKMENEIRGHVVLLPFPAQGHMNPLLQFGKLLTTKGIKVTLATTIFLSKSIHIKPSDVSIETISDGSDETSGSFDKGYLERFKEVGSRTLKDLIKNHESSCNPVSCLVYDSICPWVLDVAKELGLIGASFFTQSTSVSSIYYHAYQGVLKAPVNQPTICIPGLPPLNPPDMPSSLYALSHLSSVTLDLLMSQFSNFEIADYVLFNTFDKLEAEVVSWMTNQWPHIKTIGPLTPTMYLDKQIKFDKDHPINLFKPSESPYLEWLNAKKRESVIYVSFGSVVPLSEDDMEELAWGLRNSNKHFLWVVRETEELKLPIDFVKETSDKGLVVKWCSQMEVLAHEAIGCFVTHCGWNSVLEGLSFEVPLVAMPKMWDQPTNAKFVADVWGVGIRTKANDKGIVGREELLFCIREVTEGERRKVIKRNISTWMTSAKDATDIAGSSYVNIENFVKRLASI</sequence>
<dbReference type="EMBL" id="JACGCM010000031">
    <property type="protein sequence ID" value="KAF6176873.1"/>
    <property type="molecule type" value="Genomic_DNA"/>
</dbReference>
<proteinExistence type="inferred from homology"/>
<dbReference type="Proteomes" id="UP000541444">
    <property type="component" value="Unassembled WGS sequence"/>
</dbReference>
<evidence type="ECO:0000256" key="3">
    <source>
        <dbReference type="RuleBase" id="RU003718"/>
    </source>
</evidence>
<dbReference type="InterPro" id="IPR035595">
    <property type="entry name" value="UDP_glycos_trans_CS"/>
</dbReference>
<dbReference type="OrthoDB" id="5835829at2759"/>
<evidence type="ECO:0000313" key="7">
    <source>
        <dbReference type="EMBL" id="KAF6176873.1"/>
    </source>
</evidence>
<protein>
    <recommendedName>
        <fullName evidence="4">Glycosyltransferase</fullName>
        <ecNumber evidence="4">2.4.1.-</ecNumber>
    </recommendedName>
</protein>
<evidence type="ECO:0000256" key="4">
    <source>
        <dbReference type="RuleBase" id="RU362057"/>
    </source>
</evidence>
<dbReference type="PANTHER" id="PTHR11926:SF1553">
    <property type="entry name" value="GLYCOSYLTRANSFERASE"/>
    <property type="match status" value="1"/>
</dbReference>
<dbReference type="EC" id="2.4.1.-" evidence="4"/>